<evidence type="ECO:0000313" key="2">
    <source>
        <dbReference type="EMBL" id="KAE8295721.1"/>
    </source>
</evidence>
<proteinExistence type="predicted"/>
<dbReference type="Proteomes" id="UP000424527">
    <property type="component" value="Unassembled WGS sequence"/>
</dbReference>
<feature type="domain" description="Endonuclease/exonuclease/phosphatase" evidence="1">
    <location>
        <begin position="26"/>
        <end position="135"/>
    </location>
</feature>
<dbReference type="InterPro" id="IPR052560">
    <property type="entry name" value="RdDP_mobile_element"/>
</dbReference>
<dbReference type="PANTHER" id="PTHR36688">
    <property type="entry name" value="ENDO/EXONUCLEASE/PHOSPHATASE DOMAIN-CONTAINING PROTEIN"/>
    <property type="match status" value="1"/>
</dbReference>
<dbReference type="Gene3D" id="3.60.10.10">
    <property type="entry name" value="Endonuclease/exonuclease/phosphatase"/>
    <property type="match status" value="1"/>
</dbReference>
<dbReference type="InterPro" id="IPR036691">
    <property type="entry name" value="Endo/exonu/phosph_ase_sf"/>
</dbReference>
<dbReference type="EMBL" id="REGW02000006">
    <property type="protein sequence ID" value="KAE8295721.1"/>
    <property type="molecule type" value="Genomic_DNA"/>
</dbReference>
<dbReference type="PANTHER" id="PTHR36688:SF1">
    <property type="entry name" value="ENDONUCLEASE_EXONUCLEASE_PHOSPHATASE DOMAIN-CONTAINING PROTEIN"/>
    <property type="match status" value="1"/>
</dbReference>
<accession>A0A6G0IWR7</accession>
<name>A0A6G0IWR7_LARCR</name>
<comment type="caution">
    <text evidence="2">The sequence shown here is derived from an EMBL/GenBank/DDBJ whole genome shotgun (WGS) entry which is preliminary data.</text>
</comment>
<organism evidence="2 3">
    <name type="scientific">Larimichthys crocea</name>
    <name type="common">Large yellow croaker</name>
    <name type="synonym">Pseudosciaena crocea</name>
    <dbReference type="NCBI Taxonomy" id="215358"/>
    <lineage>
        <taxon>Eukaryota</taxon>
        <taxon>Metazoa</taxon>
        <taxon>Chordata</taxon>
        <taxon>Craniata</taxon>
        <taxon>Vertebrata</taxon>
        <taxon>Euteleostomi</taxon>
        <taxon>Actinopterygii</taxon>
        <taxon>Neopterygii</taxon>
        <taxon>Teleostei</taxon>
        <taxon>Neoteleostei</taxon>
        <taxon>Acanthomorphata</taxon>
        <taxon>Eupercaria</taxon>
        <taxon>Sciaenidae</taxon>
        <taxon>Larimichthys</taxon>
    </lineage>
</organism>
<reference evidence="2 3" key="1">
    <citation type="submission" date="2019-07" db="EMBL/GenBank/DDBJ databases">
        <title>Chromosome genome assembly for large yellow croaker.</title>
        <authorList>
            <person name="Xiao S."/>
        </authorList>
    </citation>
    <scope>NUCLEOTIDE SEQUENCE [LARGE SCALE GENOMIC DNA]</scope>
    <source>
        <strain evidence="2">JMULYC20181020</strain>
        <tissue evidence="2">Muscle</tissue>
    </source>
</reference>
<dbReference type="Pfam" id="PF14529">
    <property type="entry name" value="Exo_endo_phos_2"/>
    <property type="match status" value="1"/>
</dbReference>
<dbReference type="SUPFAM" id="SSF56219">
    <property type="entry name" value="DNase I-like"/>
    <property type="match status" value="1"/>
</dbReference>
<evidence type="ECO:0000313" key="3">
    <source>
        <dbReference type="Proteomes" id="UP000424527"/>
    </source>
</evidence>
<dbReference type="GO" id="GO:0003824">
    <property type="term" value="F:catalytic activity"/>
    <property type="evidence" value="ECO:0007669"/>
    <property type="project" value="InterPro"/>
</dbReference>
<sequence>MAWSSASQSPEGAEIEWIATKVQDINIVNIYKPPPSRLIPSSLPDVPAPAVYAGDFNSHHTDWGYSSSNTDSDSLVDWASTVDATLLYDPKEPCTFYSARWNSTTNPDLAFAKCHNNQSLPVRHILDMFPQSHHRPSLITIPSLVQPVQGRDVKRWNFRKANWAGFTKQLNKAGAGLQHLCPNNLNNAYDSYCKMLLAATKNNITCGVRKDYIPC</sequence>
<dbReference type="AlphaFoldDB" id="A0A6G0IWR7"/>
<evidence type="ECO:0000259" key="1">
    <source>
        <dbReference type="Pfam" id="PF14529"/>
    </source>
</evidence>
<keyword evidence="3" id="KW-1185">Reference proteome</keyword>
<dbReference type="InterPro" id="IPR005135">
    <property type="entry name" value="Endo/exonuclease/phosphatase"/>
</dbReference>
<gene>
    <name evidence="2" type="ORF">D5F01_LYC06658</name>
</gene>
<protein>
    <recommendedName>
        <fullName evidence="1">Endonuclease/exonuclease/phosphatase domain-containing protein</fullName>
    </recommendedName>
</protein>